<dbReference type="STRING" id="349307.Mthe_0749"/>
<dbReference type="HOGENOM" id="CLU_1399766_0_0_2"/>
<dbReference type="Pfam" id="PF03692">
    <property type="entry name" value="CxxCxxCC"/>
    <property type="match status" value="1"/>
</dbReference>
<dbReference type="AlphaFoldDB" id="A0B765"/>
<organism evidence="1 2">
    <name type="scientific">Methanothrix thermoacetophila (strain DSM 6194 / JCM 14653 / NBRC 101360 / PT)</name>
    <name type="common">Methanosaeta thermophila</name>
    <dbReference type="NCBI Taxonomy" id="349307"/>
    <lineage>
        <taxon>Archaea</taxon>
        <taxon>Methanobacteriati</taxon>
        <taxon>Methanobacteriota</taxon>
        <taxon>Stenosarchaea group</taxon>
        <taxon>Methanomicrobia</taxon>
        <taxon>Methanotrichales</taxon>
        <taxon>Methanotrichaceae</taxon>
        <taxon>Methanothrix</taxon>
    </lineage>
</organism>
<accession>A0B765</accession>
<gene>
    <name evidence="1" type="ordered locus">Mthe_0749</name>
</gene>
<dbReference type="PANTHER" id="PTHR35866">
    <property type="entry name" value="PUTATIVE-RELATED"/>
    <property type="match status" value="1"/>
</dbReference>
<keyword evidence="2" id="KW-1185">Reference proteome</keyword>
<sequence length="194" mass="22100">MTTPREIAIKLMEATSMLGDPRAEDPLVPTLSEADYYRIACHMLFVCKRCGTCCTTGDPIKLREDDVRRIARHLRITPSRAMKRYAARRVSETGKSFLAMKHTRPCRFYDQSTKGCRIYEARPWSCRIFPFLGIYGSEDAVKVHTSCPGSIEAVKTLTEALIELKESGYMGTDDPDAVRRARRWFDDALLRLSP</sequence>
<dbReference type="PANTHER" id="PTHR35866:SF1">
    <property type="entry name" value="YKGJ FAMILY CYSTEINE CLUSTER PROTEIN"/>
    <property type="match status" value="1"/>
</dbReference>
<name>A0B765_METTP</name>
<evidence type="ECO:0000313" key="1">
    <source>
        <dbReference type="EMBL" id="ABK14539.1"/>
    </source>
</evidence>
<protein>
    <recommendedName>
        <fullName evidence="3">YkgJ family cysteine cluster protein</fullName>
    </recommendedName>
</protein>
<dbReference type="Proteomes" id="UP000000674">
    <property type="component" value="Chromosome"/>
</dbReference>
<dbReference type="OrthoDB" id="146800at2157"/>
<evidence type="ECO:0008006" key="3">
    <source>
        <dbReference type="Google" id="ProtNLM"/>
    </source>
</evidence>
<dbReference type="KEGG" id="mtp:Mthe_0749"/>
<dbReference type="InterPro" id="IPR005358">
    <property type="entry name" value="Puta_zinc/iron-chelating_dom"/>
</dbReference>
<dbReference type="RefSeq" id="WP_011695935.1">
    <property type="nucleotide sequence ID" value="NC_008553.1"/>
</dbReference>
<evidence type="ECO:0000313" key="2">
    <source>
        <dbReference type="Proteomes" id="UP000000674"/>
    </source>
</evidence>
<reference evidence="1 2" key="1">
    <citation type="submission" date="2006-10" db="EMBL/GenBank/DDBJ databases">
        <title>Complete sequence of Methanosaeta thermophila PT.</title>
        <authorList>
            <consortium name="US DOE Joint Genome Institute"/>
            <person name="Copeland A."/>
            <person name="Lucas S."/>
            <person name="Lapidus A."/>
            <person name="Barry K."/>
            <person name="Detter J.C."/>
            <person name="Glavina del Rio T."/>
            <person name="Hammon N."/>
            <person name="Israni S."/>
            <person name="Pitluck S."/>
            <person name="Chain P."/>
            <person name="Malfatti S."/>
            <person name="Shin M."/>
            <person name="Vergez L."/>
            <person name="Schmutz J."/>
            <person name="Larimer F."/>
            <person name="Land M."/>
            <person name="Hauser L."/>
            <person name="Kyrpides N."/>
            <person name="Kim E."/>
            <person name="Smith K.S."/>
            <person name="Ingram-Smith C."/>
            <person name="Richardson P."/>
        </authorList>
    </citation>
    <scope>NUCLEOTIDE SEQUENCE [LARGE SCALE GENOMIC DNA]</scope>
    <source>
        <strain evidence="2">DSM 6194 / JCM 14653 / NBRC 101360 / PT</strain>
    </source>
</reference>
<proteinExistence type="predicted"/>
<dbReference type="GeneID" id="4462128"/>
<dbReference type="EMBL" id="CP000477">
    <property type="protein sequence ID" value="ABK14539.1"/>
    <property type="molecule type" value="Genomic_DNA"/>
</dbReference>